<evidence type="ECO:0000256" key="2">
    <source>
        <dbReference type="ARBA" id="ARBA00007838"/>
    </source>
</evidence>
<dbReference type="Gene3D" id="3.10.50.40">
    <property type="match status" value="1"/>
</dbReference>
<proteinExistence type="inferred from homology"/>
<dbReference type="GO" id="GO:0000785">
    <property type="term" value="C:chromatin"/>
    <property type="evidence" value="ECO:0007669"/>
    <property type="project" value="TreeGrafter"/>
</dbReference>
<dbReference type="PANTHER" id="PTHR43811:SF19">
    <property type="entry name" value="39 KDA FK506-BINDING NUCLEAR PROTEIN"/>
    <property type="match status" value="1"/>
</dbReference>
<comment type="catalytic activity">
    <reaction evidence="1 6">
        <text>[protein]-peptidylproline (omega=180) = [protein]-peptidylproline (omega=0)</text>
        <dbReference type="Rhea" id="RHEA:16237"/>
        <dbReference type="Rhea" id="RHEA-COMP:10747"/>
        <dbReference type="Rhea" id="RHEA-COMP:10748"/>
        <dbReference type="ChEBI" id="CHEBI:83833"/>
        <dbReference type="ChEBI" id="CHEBI:83834"/>
        <dbReference type="EC" id="5.2.1.8"/>
    </reaction>
</comment>
<dbReference type="InterPro" id="IPR001179">
    <property type="entry name" value="PPIase_FKBP_dom"/>
</dbReference>
<dbReference type="OrthoDB" id="77911at2759"/>
<dbReference type="Pfam" id="PF17800">
    <property type="entry name" value="NPL"/>
    <property type="match status" value="1"/>
</dbReference>
<accession>A0A4Z0A7I2</accession>
<feature type="region of interest" description="Disordered" evidence="7">
    <location>
        <begin position="115"/>
        <end position="136"/>
    </location>
</feature>
<dbReference type="FunFam" id="3.10.50.40:FF:000006">
    <property type="entry name" value="Peptidyl-prolyl cis-trans isomerase"/>
    <property type="match status" value="1"/>
</dbReference>
<dbReference type="Gene3D" id="2.60.120.340">
    <property type="entry name" value="Nucleoplasmin core domain"/>
    <property type="match status" value="1"/>
</dbReference>
<dbReference type="EC" id="5.2.1.8" evidence="3 6"/>
<dbReference type="SUPFAM" id="SSF54534">
    <property type="entry name" value="FKBP-like"/>
    <property type="match status" value="1"/>
</dbReference>
<evidence type="ECO:0000256" key="6">
    <source>
        <dbReference type="PROSITE-ProRule" id="PRU00277"/>
    </source>
</evidence>
<dbReference type="InterPro" id="IPR041232">
    <property type="entry name" value="NPL"/>
</dbReference>
<reference evidence="9 10" key="1">
    <citation type="submission" date="2019-02" db="EMBL/GenBank/DDBJ databases">
        <title>Genome sequencing of the rare red list fungi Hericium alpestre (H. flagellum).</title>
        <authorList>
            <person name="Buettner E."/>
            <person name="Kellner H."/>
        </authorList>
    </citation>
    <scope>NUCLEOTIDE SEQUENCE [LARGE SCALE GENOMIC DNA]</scope>
    <source>
        <strain evidence="9 10">DSM 108284</strain>
    </source>
</reference>
<dbReference type="InterPro" id="IPR046357">
    <property type="entry name" value="PPIase_dom_sf"/>
</dbReference>
<evidence type="ECO:0000256" key="7">
    <source>
        <dbReference type="SAM" id="MobiDB-lite"/>
    </source>
</evidence>
<dbReference type="EMBL" id="SFCI01000060">
    <property type="protein sequence ID" value="TFY83012.1"/>
    <property type="molecule type" value="Genomic_DNA"/>
</dbReference>
<protein>
    <recommendedName>
        <fullName evidence="3 6">peptidylprolyl isomerase</fullName>
        <ecNumber evidence="3 6">5.2.1.8</ecNumber>
    </recommendedName>
</protein>
<organism evidence="9 10">
    <name type="scientific">Hericium alpestre</name>
    <dbReference type="NCBI Taxonomy" id="135208"/>
    <lineage>
        <taxon>Eukaryota</taxon>
        <taxon>Fungi</taxon>
        <taxon>Dikarya</taxon>
        <taxon>Basidiomycota</taxon>
        <taxon>Agaricomycotina</taxon>
        <taxon>Agaricomycetes</taxon>
        <taxon>Russulales</taxon>
        <taxon>Hericiaceae</taxon>
        <taxon>Hericium</taxon>
    </lineage>
</organism>
<name>A0A4Z0A7I2_9AGAM</name>
<comment type="caution">
    <text evidence="9">The sequence shown here is derived from an EMBL/GenBank/DDBJ whole genome shotgun (WGS) entry which is preliminary data.</text>
</comment>
<evidence type="ECO:0000256" key="3">
    <source>
        <dbReference type="ARBA" id="ARBA00013194"/>
    </source>
</evidence>
<feature type="domain" description="PPIase FKBP-type" evidence="8">
    <location>
        <begin position="256"/>
        <end position="342"/>
    </location>
</feature>
<gene>
    <name evidence="9" type="ORF">EWM64_g1005</name>
</gene>
<evidence type="ECO:0000313" key="9">
    <source>
        <dbReference type="EMBL" id="TFY83012.1"/>
    </source>
</evidence>
<feature type="compositionally biased region" description="Basic and acidic residues" evidence="7">
    <location>
        <begin position="200"/>
        <end position="232"/>
    </location>
</feature>
<feature type="compositionally biased region" description="Acidic residues" evidence="7">
    <location>
        <begin position="124"/>
        <end position="134"/>
    </location>
</feature>
<sequence length="342" mass="37024">MVVAVAVWSLAVTPGEPQAFTPQADVRITNVALGDELKDEISRTTVKLHYSKPVNVDDDEAEEAQGALETTVLGSLIPGKIEQSVVNVVLEEEEEFLFEVVGKNTVYLTGNYIDQAPDNVPFNDESEGEEDDFDLRDVSSDVDVGMDELDEIEEAPSKSLKRPRGSDVAMETGEPSEKLSKSQQKKAKKLKAENGAPVPVEEKSEAKTNGATKKEKKEKKEEKKEKAASEGDMKVLPSGLRIKDVKVGTGPQAKKGQAVSMRYVGKLQNGKVFDSNTKGKPFTFKLGKGEVIKGWDEGIAGMQAGGERLLIVPPKLAYGSSKSGPIPANSTLTFECKLVDLK</sequence>
<dbReference type="STRING" id="135208.A0A4Z0A7I2"/>
<keyword evidence="4 6" id="KW-0697">Rotamase</keyword>
<evidence type="ECO:0000256" key="1">
    <source>
        <dbReference type="ARBA" id="ARBA00000971"/>
    </source>
</evidence>
<feature type="region of interest" description="Disordered" evidence="7">
    <location>
        <begin position="150"/>
        <end position="232"/>
    </location>
</feature>
<dbReference type="PANTHER" id="PTHR43811">
    <property type="entry name" value="FKBP-TYPE PEPTIDYL-PROLYL CIS-TRANS ISOMERASE FKPA"/>
    <property type="match status" value="1"/>
</dbReference>
<dbReference type="Proteomes" id="UP000298061">
    <property type="component" value="Unassembled WGS sequence"/>
</dbReference>
<dbReference type="PIRSF" id="PIRSF001473">
    <property type="entry name" value="FK506-bp_FPR3"/>
    <property type="match status" value="1"/>
</dbReference>
<keyword evidence="5 6" id="KW-0413">Isomerase</keyword>
<evidence type="ECO:0000256" key="4">
    <source>
        <dbReference type="ARBA" id="ARBA00023110"/>
    </source>
</evidence>
<dbReference type="AlphaFoldDB" id="A0A4Z0A7I2"/>
<dbReference type="InterPro" id="IPR023566">
    <property type="entry name" value="PPIase_Fpr3/Fpr4-like"/>
</dbReference>
<comment type="similarity">
    <text evidence="2">Belongs to the FKBP-type PPIase family. FKBP3/4 subfamily.</text>
</comment>
<keyword evidence="10" id="KW-1185">Reference proteome</keyword>
<dbReference type="PROSITE" id="PS50059">
    <property type="entry name" value="FKBP_PPIASE"/>
    <property type="match status" value="1"/>
</dbReference>
<dbReference type="Pfam" id="PF00254">
    <property type="entry name" value="FKBP_C"/>
    <property type="match status" value="1"/>
</dbReference>
<evidence type="ECO:0000259" key="8">
    <source>
        <dbReference type="PROSITE" id="PS50059"/>
    </source>
</evidence>
<dbReference type="GO" id="GO:0005730">
    <property type="term" value="C:nucleolus"/>
    <property type="evidence" value="ECO:0007669"/>
    <property type="project" value="TreeGrafter"/>
</dbReference>
<evidence type="ECO:0000256" key="5">
    <source>
        <dbReference type="ARBA" id="ARBA00023235"/>
    </source>
</evidence>
<evidence type="ECO:0000313" key="10">
    <source>
        <dbReference type="Proteomes" id="UP000298061"/>
    </source>
</evidence>
<dbReference type="GO" id="GO:0003755">
    <property type="term" value="F:peptidyl-prolyl cis-trans isomerase activity"/>
    <property type="evidence" value="ECO:0007669"/>
    <property type="project" value="UniProtKB-KW"/>
</dbReference>